<comment type="caution">
    <text evidence="1">Lacks conserved residue(s) required for the propagation of feature annotation.</text>
</comment>
<keyword evidence="1" id="KW-0998">Cell outer membrane</keyword>
<proteinExistence type="inferred from homology"/>
<dbReference type="PROSITE" id="PS51257">
    <property type="entry name" value="PROKAR_LIPOPROTEIN"/>
    <property type="match status" value="1"/>
</dbReference>
<evidence type="ECO:0000313" key="3">
    <source>
        <dbReference type="EMBL" id="TYP07570.1"/>
    </source>
</evidence>
<evidence type="ECO:0000313" key="5">
    <source>
        <dbReference type="Proteomes" id="UP000324170"/>
    </source>
</evidence>
<reference evidence="3 5" key="2">
    <citation type="submission" date="2019-07" db="EMBL/GenBank/DDBJ databases">
        <title>Genomic Encyclopedia of Type Strains, Phase I: the one thousand microbial genomes (KMG-I) project.</title>
        <authorList>
            <person name="Kyrpides N."/>
        </authorList>
    </citation>
    <scope>NUCLEOTIDE SEQUENCE [LARGE SCALE GENOMIC DNA]</scope>
    <source>
        <strain evidence="3 5">DSM 17909</strain>
    </source>
</reference>
<evidence type="ECO:0000256" key="1">
    <source>
        <dbReference type="HAMAP-Rule" id="MF_00976"/>
    </source>
</evidence>
<name>A0A068QVC6_9GAMM</name>
<comment type="similarity">
    <text evidence="1">Belongs to the RcsF family.</text>
</comment>
<dbReference type="Proteomes" id="UP000032721">
    <property type="component" value="Chromosome"/>
</dbReference>
<keyword evidence="5" id="KW-1185">Reference proteome</keyword>
<dbReference type="InterPro" id="IPR030852">
    <property type="entry name" value="RcsF"/>
</dbReference>
<gene>
    <name evidence="1 2" type="primary">rcsF</name>
    <name evidence="3" type="ORF">LY16_01704</name>
    <name evidence="2" type="ORF">XDD1_3282</name>
</gene>
<dbReference type="Proteomes" id="UP000324170">
    <property type="component" value="Unassembled WGS sequence"/>
</dbReference>
<dbReference type="NCBIfam" id="NF008048">
    <property type="entry name" value="PRK10781.1"/>
    <property type="match status" value="1"/>
</dbReference>
<dbReference type="Gene3D" id="3.30.110.70">
    <property type="entry name" value="Hypothetical protein apc22750. Chain B"/>
    <property type="match status" value="1"/>
</dbReference>
<dbReference type="EMBL" id="VNHN01000022">
    <property type="protein sequence ID" value="TYP07570.1"/>
    <property type="molecule type" value="Genomic_DNA"/>
</dbReference>
<comment type="subcellular location">
    <subcellularLocation>
        <location evidence="1">Cell outer membrane</location>
        <topology evidence="1">Lipid-anchor</topology>
        <orientation evidence="1">Periplasmic side</orientation>
    </subcellularLocation>
</comment>
<dbReference type="OrthoDB" id="6505467at2"/>
<dbReference type="Pfam" id="PF16358">
    <property type="entry name" value="RcsF"/>
    <property type="match status" value="1"/>
</dbReference>
<dbReference type="GO" id="GO:0031241">
    <property type="term" value="C:periplasmic side of cell outer membrane"/>
    <property type="evidence" value="ECO:0007669"/>
    <property type="project" value="UniProtKB-UniRule"/>
</dbReference>
<protein>
    <recommendedName>
        <fullName evidence="1">Outer membrane lipoprotein RcsF</fullName>
    </recommendedName>
</protein>
<dbReference type="KEGG" id="xdo:XDD1_3282"/>
<comment type="function">
    <text evidence="1">Essential component of the Rcs signaling system, which controls transcription of numerous genes. Plays a role in signal transduction from the cell surface to the histidine kinase RcsC. May detect outer membrane defects.</text>
</comment>
<dbReference type="HOGENOM" id="CLU_142248_1_0_6"/>
<dbReference type="AlphaFoldDB" id="A0A068QVC6"/>
<dbReference type="HAMAP" id="MF_00976">
    <property type="entry name" value="RcsF"/>
    <property type="match status" value="1"/>
</dbReference>
<keyword evidence="1" id="KW-0472">Membrane</keyword>
<dbReference type="STRING" id="351671.XDD1_3282"/>
<accession>A0A068QVC6</accession>
<evidence type="ECO:0000313" key="4">
    <source>
        <dbReference type="Proteomes" id="UP000032721"/>
    </source>
</evidence>
<evidence type="ECO:0000313" key="2">
    <source>
        <dbReference type="EMBL" id="CDG18972.1"/>
    </source>
</evidence>
<dbReference type="EMBL" id="FO704550">
    <property type="protein sequence ID" value="CDG18972.1"/>
    <property type="molecule type" value="Genomic_DNA"/>
</dbReference>
<dbReference type="GO" id="GO:0035556">
    <property type="term" value="P:intracellular signal transduction"/>
    <property type="evidence" value="ECO:0007669"/>
    <property type="project" value="InterPro"/>
</dbReference>
<organism evidence="2 4">
    <name type="scientific">Xenorhabdus doucetiae</name>
    <dbReference type="NCBI Taxonomy" id="351671"/>
    <lineage>
        <taxon>Bacteria</taxon>
        <taxon>Pseudomonadati</taxon>
        <taxon>Pseudomonadota</taxon>
        <taxon>Gammaproteobacteria</taxon>
        <taxon>Enterobacterales</taxon>
        <taxon>Morganellaceae</taxon>
        <taxon>Xenorhabdus</taxon>
    </lineage>
</organism>
<sequence length="131" mass="14174">MRVLPVCFMALFIAGCTSLPTQFDKSDRPDSTLKHPSAKENRVPSYVRLYTKPDELSSLTFKELGIVAGESCRSTLQDSPASIATARQNMLAKAAYLNANAVLLHQCAILPGQGCYQIAICEGSALLTTHN</sequence>
<dbReference type="RefSeq" id="WP_045972472.1">
    <property type="nucleotide sequence ID" value="NZ_CAWMED010000001.1"/>
</dbReference>
<reference evidence="2 4" key="1">
    <citation type="submission" date="2013-07" db="EMBL/GenBank/DDBJ databases">
        <authorList>
            <person name="Genoscope - CEA"/>
        </authorList>
    </citation>
    <scope>NUCLEOTIDE SEQUENCE [LARGE SCALE GENOMIC DNA]</scope>
    <source>
        <strain evidence="2">FRM16</strain>
        <strain evidence="4">FRM16 / DSM 17909</strain>
    </source>
</reference>